<sequence>MPFVQAGSHSLHYTDSHPTGAPTPSGLTFIFIHGLGSSQNYYFPVIPHITPKHRCITIDTYGAARSPYTGDTVSIPGIAEDVIGVLDALNVAQAVVVGHSMGGLVVIELGARYPDRVLGVVPIGPTHPSEMLVSVMGKRAETVLEGMSTTIYRTILKARLQGSGMEPMANTIPSAAVGSRSTPLQRAFIRELLLGQYPEGYAALCRAIASAQVPDYAAVRAPLLLIAGEEDKSASMEGCRYIFEHVSSQSKSMEVLGGVGHWHCIEAPDDVGRLIARFAEGIVA</sequence>
<evidence type="ECO:0000313" key="3">
    <source>
        <dbReference type="Proteomes" id="UP000190744"/>
    </source>
</evidence>
<dbReference type="Proteomes" id="UP000190744">
    <property type="component" value="Unassembled WGS sequence"/>
</dbReference>
<dbReference type="GO" id="GO:0016020">
    <property type="term" value="C:membrane"/>
    <property type="evidence" value="ECO:0007669"/>
    <property type="project" value="TreeGrafter"/>
</dbReference>
<organism evidence="2 3">
    <name type="scientific">Penicillium brasilianum</name>
    <dbReference type="NCBI Taxonomy" id="104259"/>
    <lineage>
        <taxon>Eukaryota</taxon>
        <taxon>Fungi</taxon>
        <taxon>Dikarya</taxon>
        <taxon>Ascomycota</taxon>
        <taxon>Pezizomycotina</taxon>
        <taxon>Eurotiomycetes</taxon>
        <taxon>Eurotiomycetidae</taxon>
        <taxon>Eurotiales</taxon>
        <taxon>Aspergillaceae</taxon>
        <taxon>Penicillium</taxon>
    </lineage>
</organism>
<accession>A0A1S9RMY5</accession>
<dbReference type="EMBL" id="LJBN01000135">
    <property type="protein sequence ID" value="OOQ86741.1"/>
    <property type="molecule type" value="Genomic_DNA"/>
</dbReference>
<dbReference type="GO" id="GO:0072330">
    <property type="term" value="P:monocarboxylic acid biosynthetic process"/>
    <property type="evidence" value="ECO:0007669"/>
    <property type="project" value="UniProtKB-ARBA"/>
</dbReference>
<reference evidence="3" key="1">
    <citation type="submission" date="2015-09" db="EMBL/GenBank/DDBJ databases">
        <authorList>
            <person name="Fill T.P."/>
            <person name="Baretta J.F."/>
            <person name="de Almeida L.G."/>
            <person name="Rocha M."/>
            <person name="de Souza D.H."/>
            <person name="Malavazi I."/>
            <person name="Cerdeira L.T."/>
            <person name="Hong H."/>
            <person name="Samborskyy M."/>
            <person name="de Vasconcelos A.T."/>
            <person name="Leadlay P."/>
            <person name="Rodrigues-Filho E."/>
        </authorList>
    </citation>
    <scope>NUCLEOTIDE SEQUENCE [LARGE SCALE GENOMIC DNA]</scope>
    <source>
        <strain evidence="3">LaBioMMi 136</strain>
    </source>
</reference>
<evidence type="ECO:0000313" key="2">
    <source>
        <dbReference type="EMBL" id="OOQ86741.1"/>
    </source>
</evidence>
<comment type="caution">
    <text evidence="2">The sequence shown here is derived from an EMBL/GenBank/DDBJ whole genome shotgun (WGS) entry which is preliminary data.</text>
</comment>
<dbReference type="GO" id="GO:0047372">
    <property type="term" value="F:monoacylglycerol lipase activity"/>
    <property type="evidence" value="ECO:0007669"/>
    <property type="project" value="TreeGrafter"/>
</dbReference>
<dbReference type="InterPro" id="IPR050266">
    <property type="entry name" value="AB_hydrolase_sf"/>
</dbReference>
<dbReference type="PANTHER" id="PTHR43798:SF5">
    <property type="entry name" value="MONOACYLGLYCEROL LIPASE ABHD6"/>
    <property type="match status" value="1"/>
</dbReference>
<dbReference type="GO" id="GO:0046464">
    <property type="term" value="P:acylglycerol catabolic process"/>
    <property type="evidence" value="ECO:0007669"/>
    <property type="project" value="TreeGrafter"/>
</dbReference>
<dbReference type="Pfam" id="PF00561">
    <property type="entry name" value="Abhydrolase_1"/>
    <property type="match status" value="1"/>
</dbReference>
<feature type="domain" description="AB hydrolase-1" evidence="1">
    <location>
        <begin position="29"/>
        <end position="268"/>
    </location>
</feature>
<protein>
    <submittedName>
        <fullName evidence="2">Putative alpha/beta hydrolase</fullName>
    </submittedName>
</protein>
<dbReference type="AlphaFoldDB" id="A0A1S9RMY5"/>
<dbReference type="SUPFAM" id="SSF53474">
    <property type="entry name" value="alpha/beta-Hydrolases"/>
    <property type="match status" value="1"/>
</dbReference>
<dbReference type="InterPro" id="IPR029058">
    <property type="entry name" value="AB_hydrolase_fold"/>
</dbReference>
<dbReference type="GO" id="GO:0017000">
    <property type="term" value="P:antibiotic biosynthetic process"/>
    <property type="evidence" value="ECO:0007669"/>
    <property type="project" value="UniProtKB-ARBA"/>
</dbReference>
<proteinExistence type="predicted"/>
<dbReference type="InterPro" id="IPR000073">
    <property type="entry name" value="AB_hydrolase_1"/>
</dbReference>
<dbReference type="PRINTS" id="PR00111">
    <property type="entry name" value="ABHYDROLASE"/>
</dbReference>
<evidence type="ECO:0000259" key="1">
    <source>
        <dbReference type="Pfam" id="PF00561"/>
    </source>
</evidence>
<gene>
    <name evidence="2" type="ORF">PEBR_22186</name>
</gene>
<keyword evidence="2" id="KW-0378">Hydrolase</keyword>
<dbReference type="PANTHER" id="PTHR43798">
    <property type="entry name" value="MONOACYLGLYCEROL LIPASE"/>
    <property type="match status" value="1"/>
</dbReference>
<dbReference type="Gene3D" id="3.40.50.1820">
    <property type="entry name" value="alpha/beta hydrolase"/>
    <property type="match status" value="1"/>
</dbReference>
<name>A0A1S9RMY5_PENBI</name>